<protein>
    <submittedName>
        <fullName evidence="1">Uncharacterized protein</fullName>
    </submittedName>
</protein>
<reference evidence="1 2" key="1">
    <citation type="journal article" date="2013" name="Genome Announc.">
        <title>Draft Genome Sequence of Cesiribacter andamanensis Strain AMV16T, Isolated from a Soil Sample from a Mud Volcano in the Andaman Islands, India.</title>
        <authorList>
            <person name="Shivaji S."/>
            <person name="Ara S."/>
            <person name="Begum Z."/>
            <person name="Srinivas T.N."/>
            <person name="Singh A."/>
            <person name="Kumar Pinnaka A."/>
        </authorList>
    </citation>
    <scope>NUCLEOTIDE SEQUENCE [LARGE SCALE GENOMIC DNA]</scope>
    <source>
        <strain evidence="1 2">AMV16</strain>
    </source>
</reference>
<dbReference type="EMBL" id="AODQ01000019">
    <property type="protein sequence ID" value="EMR03715.1"/>
    <property type="molecule type" value="Genomic_DNA"/>
</dbReference>
<organism evidence="1 2">
    <name type="scientific">Cesiribacter andamanensis AMV16</name>
    <dbReference type="NCBI Taxonomy" id="1279009"/>
    <lineage>
        <taxon>Bacteria</taxon>
        <taxon>Pseudomonadati</taxon>
        <taxon>Bacteroidota</taxon>
        <taxon>Cytophagia</taxon>
        <taxon>Cytophagales</taxon>
        <taxon>Cesiribacteraceae</taxon>
        <taxon>Cesiribacter</taxon>
    </lineage>
</organism>
<gene>
    <name evidence="1" type="ORF">ADICEAN_01149</name>
</gene>
<evidence type="ECO:0000313" key="2">
    <source>
        <dbReference type="Proteomes" id="UP000011910"/>
    </source>
</evidence>
<name>M7NPS4_9BACT</name>
<comment type="caution">
    <text evidence="1">The sequence shown here is derived from an EMBL/GenBank/DDBJ whole genome shotgun (WGS) entry which is preliminary data.</text>
</comment>
<dbReference type="Proteomes" id="UP000011910">
    <property type="component" value="Unassembled WGS sequence"/>
</dbReference>
<sequence length="36" mass="3944">MPNEIPSSEGLGVGVAADLMLRWLLCYVEVEIPVEI</sequence>
<accession>M7NPS4</accession>
<evidence type="ECO:0000313" key="1">
    <source>
        <dbReference type="EMBL" id="EMR03715.1"/>
    </source>
</evidence>
<dbReference type="AlphaFoldDB" id="M7NPS4"/>
<proteinExistence type="predicted"/>
<keyword evidence="2" id="KW-1185">Reference proteome</keyword>